<keyword evidence="2" id="KW-1185">Reference proteome</keyword>
<sequence>MSRAAEGEAPVCLVIGPAGVGVHGADHEHPGPRPDRRYAELVGGPLDGRACCSA</sequence>
<dbReference type="EMBL" id="JBEXZR010000050">
    <property type="protein sequence ID" value="MEU0712166.1"/>
    <property type="molecule type" value="Genomic_DNA"/>
</dbReference>
<organism evidence="1 2">
    <name type="scientific">Streptomyces lavendulocolor</name>
    <dbReference type="NCBI Taxonomy" id="67316"/>
    <lineage>
        <taxon>Bacteria</taxon>
        <taxon>Bacillati</taxon>
        <taxon>Actinomycetota</taxon>
        <taxon>Actinomycetes</taxon>
        <taxon>Kitasatosporales</taxon>
        <taxon>Streptomycetaceae</taxon>
        <taxon>Streptomyces</taxon>
    </lineage>
</organism>
<dbReference type="RefSeq" id="WP_359657110.1">
    <property type="nucleotide sequence ID" value="NZ_JBEXZP010000165.1"/>
</dbReference>
<comment type="caution">
    <text evidence="1">The sequence shown here is derived from an EMBL/GenBank/DDBJ whole genome shotgun (WGS) entry which is preliminary data.</text>
</comment>
<proteinExistence type="predicted"/>
<gene>
    <name evidence="1" type="ORF">ABZ508_32930</name>
</gene>
<protein>
    <submittedName>
        <fullName evidence="1">Uncharacterized protein</fullName>
    </submittedName>
</protein>
<reference evidence="1 2" key="1">
    <citation type="submission" date="2024-06" db="EMBL/GenBank/DDBJ databases">
        <title>The Natural Products Discovery Center: Release of the First 8490 Sequenced Strains for Exploring Actinobacteria Biosynthetic Diversity.</title>
        <authorList>
            <person name="Kalkreuter E."/>
            <person name="Kautsar S.A."/>
            <person name="Yang D."/>
            <person name="Bader C.D."/>
            <person name="Teijaro C.N."/>
            <person name="Fluegel L."/>
            <person name="Davis C.M."/>
            <person name="Simpson J.R."/>
            <person name="Lauterbach L."/>
            <person name="Steele A.D."/>
            <person name="Gui C."/>
            <person name="Meng S."/>
            <person name="Li G."/>
            <person name="Viehrig K."/>
            <person name="Ye F."/>
            <person name="Su P."/>
            <person name="Kiefer A.F."/>
            <person name="Nichols A."/>
            <person name="Cepeda A.J."/>
            <person name="Yan W."/>
            <person name="Fan B."/>
            <person name="Jiang Y."/>
            <person name="Adhikari A."/>
            <person name="Zheng C.-J."/>
            <person name="Schuster L."/>
            <person name="Cowan T.M."/>
            <person name="Smanski M.J."/>
            <person name="Chevrette M.G."/>
            <person name="De Carvalho L.P.S."/>
            <person name="Shen B."/>
        </authorList>
    </citation>
    <scope>NUCLEOTIDE SEQUENCE [LARGE SCALE GENOMIC DNA]</scope>
    <source>
        <strain evidence="1 2">NPDC006337</strain>
    </source>
</reference>
<dbReference type="Proteomes" id="UP001550378">
    <property type="component" value="Unassembled WGS sequence"/>
</dbReference>
<evidence type="ECO:0000313" key="1">
    <source>
        <dbReference type="EMBL" id="MEU0712166.1"/>
    </source>
</evidence>
<accession>A0ABV2WFS4</accession>
<evidence type="ECO:0000313" key="2">
    <source>
        <dbReference type="Proteomes" id="UP001550378"/>
    </source>
</evidence>
<name>A0ABV2WFS4_9ACTN</name>